<keyword evidence="1" id="KW-1133">Transmembrane helix</keyword>
<dbReference type="Proteomes" id="UP000251197">
    <property type="component" value="Unassembled WGS sequence"/>
</dbReference>
<evidence type="ECO:0000313" key="3">
    <source>
        <dbReference type="Proteomes" id="UP000251197"/>
    </source>
</evidence>
<proteinExistence type="predicted"/>
<name>A0A2X3J8D4_9ENTR</name>
<protein>
    <submittedName>
        <fullName evidence="2">Uncharacterized protein</fullName>
    </submittedName>
</protein>
<organism evidence="2 3">
    <name type="scientific">Cedecea neteri</name>
    <dbReference type="NCBI Taxonomy" id="158822"/>
    <lineage>
        <taxon>Bacteria</taxon>
        <taxon>Pseudomonadati</taxon>
        <taxon>Pseudomonadota</taxon>
        <taxon>Gammaproteobacteria</taxon>
        <taxon>Enterobacterales</taxon>
        <taxon>Enterobacteriaceae</taxon>
        <taxon>Cedecea</taxon>
    </lineage>
</organism>
<feature type="transmembrane region" description="Helical" evidence="1">
    <location>
        <begin position="45"/>
        <end position="65"/>
    </location>
</feature>
<keyword evidence="1" id="KW-0472">Membrane</keyword>
<gene>
    <name evidence="2" type="ORF">NCTC12120_05455</name>
</gene>
<dbReference type="AlphaFoldDB" id="A0A2X3J8D4"/>
<evidence type="ECO:0000256" key="1">
    <source>
        <dbReference type="SAM" id="Phobius"/>
    </source>
</evidence>
<reference evidence="2 3" key="1">
    <citation type="submission" date="2018-06" db="EMBL/GenBank/DDBJ databases">
        <authorList>
            <consortium name="Pathogen Informatics"/>
            <person name="Doyle S."/>
        </authorList>
    </citation>
    <scope>NUCLEOTIDE SEQUENCE [LARGE SCALE GENOMIC DNA]</scope>
    <source>
        <strain evidence="2 3">NCTC12120</strain>
    </source>
</reference>
<dbReference type="EMBL" id="UAVU01000009">
    <property type="protein sequence ID" value="SQC92261.1"/>
    <property type="molecule type" value="Genomic_DNA"/>
</dbReference>
<sequence length="87" mass="10052">MSMAVIHWSRFAAIHICQLVPAHIHGNHRQRGNRHVRSHRLKQRSMVCVMAYEIIGIAAMMPAWAKEYRPDRVNTVYKLFAKAAFPA</sequence>
<accession>A0A2X3J8D4</accession>
<evidence type="ECO:0000313" key="2">
    <source>
        <dbReference type="EMBL" id="SQC92261.1"/>
    </source>
</evidence>
<keyword evidence="1" id="KW-0812">Transmembrane</keyword>